<evidence type="ECO:0000313" key="2">
    <source>
        <dbReference type="Proteomes" id="UP001224997"/>
    </source>
</evidence>
<dbReference type="EMBL" id="JAVAMQ010000002">
    <property type="protein sequence ID" value="MDP5305994.1"/>
    <property type="molecule type" value="Genomic_DNA"/>
</dbReference>
<dbReference type="InterPro" id="IPR036514">
    <property type="entry name" value="SGNH_hydro_sf"/>
</dbReference>
<protein>
    <submittedName>
        <fullName evidence="1">Uncharacterized protein</fullName>
    </submittedName>
</protein>
<reference evidence="1 2" key="1">
    <citation type="submission" date="2023-08" db="EMBL/GenBank/DDBJ databases">
        <authorList>
            <person name="Park J.-S."/>
        </authorList>
    </citation>
    <scope>NUCLEOTIDE SEQUENCE [LARGE SCALE GENOMIC DNA]</scope>
    <source>
        <strain evidence="1 2">2205BS29-5</strain>
    </source>
</reference>
<gene>
    <name evidence="1" type="ORF">Q5Y72_02655</name>
</gene>
<organism evidence="1 2">
    <name type="scientific">Paracoccus spongiarum</name>
    <dbReference type="NCBI Taxonomy" id="3064387"/>
    <lineage>
        <taxon>Bacteria</taxon>
        <taxon>Pseudomonadati</taxon>
        <taxon>Pseudomonadota</taxon>
        <taxon>Alphaproteobacteria</taxon>
        <taxon>Rhodobacterales</taxon>
        <taxon>Paracoccaceae</taxon>
        <taxon>Paracoccus</taxon>
    </lineage>
</organism>
<evidence type="ECO:0000313" key="1">
    <source>
        <dbReference type="EMBL" id="MDP5305994.1"/>
    </source>
</evidence>
<sequence>MNRRLGILGGFGLLGAAALGAGLLVRQRRAGAPAPLPMMPAEAFAAAHRPLSPPSGPLRVYHLGHSLVGRDMPAMLAQLAPPGHDYASQLGWGATLRSHWLGPDEVPGFAEENDHPAYRPAQEELRGGGYDALVLTEMVEIRDAIKWHASGNYLAEWARLARGARPDIRLYLYETWHRLDDEAGWSQRIAADSKPLWQDEVMRRAMGADGVGVIYRIPGGAALAAVALAAEAGELPGLTRREDLFARTPQGEVDQIHAGDLGNYVVALAHYAVLYHRSPEGLPAALLRADGSAAQALAPEAAARAQQLVWQVVSGDPLTGVAA</sequence>
<keyword evidence="2" id="KW-1185">Reference proteome</keyword>
<accession>A0ABT9J863</accession>
<dbReference type="RefSeq" id="WP_305961870.1">
    <property type="nucleotide sequence ID" value="NZ_JAVAMQ010000002.1"/>
</dbReference>
<dbReference type="Proteomes" id="UP001224997">
    <property type="component" value="Unassembled WGS sequence"/>
</dbReference>
<proteinExistence type="predicted"/>
<comment type="caution">
    <text evidence="1">The sequence shown here is derived from an EMBL/GenBank/DDBJ whole genome shotgun (WGS) entry which is preliminary data.</text>
</comment>
<dbReference type="Gene3D" id="3.40.50.1110">
    <property type="entry name" value="SGNH hydrolase"/>
    <property type="match status" value="1"/>
</dbReference>
<name>A0ABT9J863_9RHOB</name>